<protein>
    <recommendedName>
        <fullName evidence="3">Autotransporter domain-containing protein</fullName>
    </recommendedName>
</protein>
<dbReference type="PROSITE" id="PS51208">
    <property type="entry name" value="AUTOTRANSPORTER"/>
    <property type="match status" value="1"/>
</dbReference>
<gene>
    <name evidence="4" type="ORF">SIN8267_01427</name>
</gene>
<evidence type="ECO:0000313" key="4">
    <source>
        <dbReference type="EMBL" id="CAH0991324.1"/>
    </source>
</evidence>
<dbReference type="SUPFAM" id="SSF103515">
    <property type="entry name" value="Autotransporter"/>
    <property type="match status" value="1"/>
</dbReference>
<feature type="region of interest" description="Disordered" evidence="1">
    <location>
        <begin position="285"/>
        <end position="319"/>
    </location>
</feature>
<comment type="caution">
    <text evidence="4">The sequence shown here is derived from an EMBL/GenBank/DDBJ whole genome shotgun (WGS) entry which is preliminary data.</text>
</comment>
<dbReference type="RefSeq" id="WP_237443979.1">
    <property type="nucleotide sequence ID" value="NZ_CAKLPX010000001.1"/>
</dbReference>
<dbReference type="Gene3D" id="2.40.128.130">
    <property type="entry name" value="Autotransporter beta-domain"/>
    <property type="match status" value="1"/>
</dbReference>
<feature type="signal peptide" evidence="2">
    <location>
        <begin position="1"/>
        <end position="26"/>
    </location>
</feature>
<sequence length="1878" mass="196155">MSSLPFKSKLIPIAISQALLAQGALAAPFTTVSLADGDSFTEVQVGSDTVEVLSPDNFGGQDDAGIEVTLGNSSSVTTSATANGAYGKGALPTNRTARSTAVYAESLDGGGDVTVTLNNGSSISSSASAADADGAAYAEKYSAHSYSKGIDADNYSGKGGDDARTTIELSGATINVDSDASANGFSYAESKAIDSRNYSNYDSSSSNQVNINDSTLTVSASAVSKEGGSARTSTGVIDISSESKYENSTNTVTLTNSTLNTENTENTENTTSDTIYASATAVHQRSYSESGEANNTTTLSGSTINQNTTVTPLTGESTNINIDQDGIDIVSNTKYSESGDNKNTVTLSDSAIDQRITVSAGSVSNTNVNASNGAIELESSNYSGTEAVTSNSVTLNNSDLTQQTNLSTGDGDSNELYSESSAIIVDGYSEYAGKGGPGGYVSTNGINTITLNNSLISQQSKLTAGSGDNSELSSYAEAITVQPQSNSPVVSAVTKLNNSSIEQTAVLSNNGGDDAEQDVHLGGIYSNSKYSNNYGEGVSDETATSTQSMVELNTASVIQTSTLTLGQGDELDADSNLQAIFSSATSKYGNSASIVNLNADSKIQQQTTITAADGNDIDLDSRQDAINNFGFSSGYGDSFVVVSLNDSVIEQTANLTTGSGEDLDLDADSEGINSFNYSEGGDFIHLVELNNSDIIQASTLTTGANTTDTDLESDHDAIDFEAVFVRGEENLLEAANTVSLSNSAIAQSAQHTLGSGDENNSDIFLRAIDVDTGNYAETANDVTSTTTVSLDNSSISQSTSHTIGAGNYTDVETYITAVDVDTDGNYNNDSIVSLTDSQITIDSAMTIDGGNYIDVSHYAEGVVASFDADGDLNTSTVTLNNSTIALSSDIALGSVSNSYAENSLKGMYIESYADGDNGDGANATTVSINNSQLSTLINTTSTGREVAEGEYNYSENTADAASLDIQAEGRISNTVKVTIDQTTINDSVTIDSAGQYADAEAEPVDIRADSYGNTDVNVTITNSEINANTAVVFKSAEPTEDDYNEGYGNSDIELIDISADSRSELADGSERSRAELTISDTTLNATATINDKGGNGESDANIDIIEFDADGKYASSEAVISLNNVTATANASARSAGGTDNSYVTATVDGIDVDAYTYTYGEGDIDTTSSINLTLSDTTINIAAEATIDSNVFNEVTASADGIRAESSNQWDRESININLDNADIIVAATSSTSANNTAEFTTEAYGIVVNSTNSVIDLTSSSIDASASTSSTNEEQQAMASAILVESGDATISLSGTTLTASATNGQAFGIYGTPDVIGDYETYYGAGDLTINLDADSAINAPTAVFASGSLNNAGTIYGLINIDTVNNSGFISGHTIAQQLTVSGFQQGTAEVDELTVTADGTISSSLSADTVPTEANFQVAQTAALADGATVDVEFTGFSLSYFFNEYLVLEAGELDATQDNLALVDGFALLDAVWSDSFGDNTLAVSFEVADFSQYANTNNGKLAANALRSRLVEYLSEIEPSADAQVQSAVSVSSASVAAPQGLYDFLIEVNQANHWDQLIDSANGDNIAALSESDRVVGNYIQRQLAGSTGLNSGDEASVRNGLWVQGLYSKGEQDRNGENPGFDSDTTAIALGYGRDLNDNLTIGAGITYSETEVDGHTAGQSLESDYVSLLAYGQYQHQDWFANAVISYGLASNDDERRVASEQLSSSYDSDSFSIRAQVGHDFGFNNGIVLSPRGEFRYNYMSVDGYQEQGGTFAALEVDSQSYDVVEFGAGLNLAKAYDTQYGLFTPHLDAGIYYDTKGDNVQMSSRFIAGGPGFVVEGEEPDQTSFTTTAGVDWDMNDQHSLRLDYQYFGNGDFSSNSLMAKYHYAF</sequence>
<evidence type="ECO:0000313" key="5">
    <source>
        <dbReference type="Proteomes" id="UP000838100"/>
    </source>
</evidence>
<evidence type="ECO:0000256" key="2">
    <source>
        <dbReference type="SAM" id="SignalP"/>
    </source>
</evidence>
<feature type="chain" id="PRO_5046294812" description="Autotransporter domain-containing protein" evidence="2">
    <location>
        <begin position="27"/>
        <end position="1878"/>
    </location>
</feature>
<dbReference type="SMART" id="SM00869">
    <property type="entry name" value="Autotransporter"/>
    <property type="match status" value="1"/>
</dbReference>
<dbReference type="EMBL" id="CAKLPX010000001">
    <property type="protein sequence ID" value="CAH0991324.1"/>
    <property type="molecule type" value="Genomic_DNA"/>
</dbReference>
<dbReference type="InterPro" id="IPR005546">
    <property type="entry name" value="Autotransporte_beta"/>
</dbReference>
<organism evidence="4 5">
    <name type="scientific">Sinobacterium norvegicum</name>
    <dbReference type="NCBI Taxonomy" id="1641715"/>
    <lineage>
        <taxon>Bacteria</taxon>
        <taxon>Pseudomonadati</taxon>
        <taxon>Pseudomonadota</taxon>
        <taxon>Gammaproteobacteria</taxon>
        <taxon>Cellvibrionales</taxon>
        <taxon>Spongiibacteraceae</taxon>
        <taxon>Sinobacterium</taxon>
    </lineage>
</organism>
<feature type="domain" description="Autotransporter" evidence="3">
    <location>
        <begin position="1603"/>
        <end position="1878"/>
    </location>
</feature>
<proteinExistence type="predicted"/>
<accession>A0ABN8EH68</accession>
<keyword evidence="5" id="KW-1185">Reference proteome</keyword>
<reference evidence="4" key="1">
    <citation type="submission" date="2021-12" db="EMBL/GenBank/DDBJ databases">
        <authorList>
            <person name="Rodrigo-Torres L."/>
            <person name="Arahal R. D."/>
            <person name="Lucena T."/>
        </authorList>
    </citation>
    <scope>NUCLEOTIDE SEQUENCE</scope>
    <source>
        <strain evidence="4">CECT 8267</strain>
    </source>
</reference>
<dbReference type="Proteomes" id="UP000838100">
    <property type="component" value="Unassembled WGS sequence"/>
</dbReference>
<dbReference type="Pfam" id="PF03797">
    <property type="entry name" value="Autotransporter"/>
    <property type="match status" value="1"/>
</dbReference>
<name>A0ABN8EH68_9GAMM</name>
<evidence type="ECO:0000259" key="3">
    <source>
        <dbReference type="PROSITE" id="PS51208"/>
    </source>
</evidence>
<evidence type="ECO:0000256" key="1">
    <source>
        <dbReference type="SAM" id="MobiDB-lite"/>
    </source>
</evidence>
<keyword evidence="2" id="KW-0732">Signal</keyword>
<dbReference type="InterPro" id="IPR036709">
    <property type="entry name" value="Autotransporte_beta_dom_sf"/>
</dbReference>